<name>A0A0L0USC1_9BASI</name>
<dbReference type="EMBL" id="AJIL01000311">
    <property type="protein sequence ID" value="KNE89644.1"/>
    <property type="molecule type" value="Genomic_DNA"/>
</dbReference>
<dbReference type="PANTHER" id="PTHR33069">
    <property type="entry name" value="CHROMOSOME 7, WHOLE GENOME SHOTGUN SEQUENCE-RELATED"/>
    <property type="match status" value="1"/>
</dbReference>
<comment type="caution">
    <text evidence="1">The sequence shown here is derived from an EMBL/GenBank/DDBJ whole genome shotgun (WGS) entry which is preliminary data.</text>
</comment>
<gene>
    <name evidence="1" type="ORF">PSTG_16891</name>
</gene>
<organism evidence="1 2">
    <name type="scientific">Puccinia striiformis f. sp. tritici PST-78</name>
    <dbReference type="NCBI Taxonomy" id="1165861"/>
    <lineage>
        <taxon>Eukaryota</taxon>
        <taxon>Fungi</taxon>
        <taxon>Dikarya</taxon>
        <taxon>Basidiomycota</taxon>
        <taxon>Pucciniomycotina</taxon>
        <taxon>Pucciniomycetes</taxon>
        <taxon>Pucciniales</taxon>
        <taxon>Pucciniaceae</taxon>
        <taxon>Puccinia</taxon>
    </lineage>
</organism>
<dbReference type="OrthoDB" id="2508714at2759"/>
<accession>A0A0L0USC1</accession>
<keyword evidence="2" id="KW-1185">Reference proteome</keyword>
<dbReference type="PANTHER" id="PTHR33069:SF3">
    <property type="entry name" value="DYNEIN HEAVY CHAIN TAIL DOMAIN-CONTAINING PROTEIN"/>
    <property type="match status" value="1"/>
</dbReference>
<dbReference type="Proteomes" id="UP000054564">
    <property type="component" value="Unassembled WGS sequence"/>
</dbReference>
<protein>
    <submittedName>
        <fullName evidence="1">Uncharacterized protein</fullName>
    </submittedName>
</protein>
<dbReference type="AlphaFoldDB" id="A0A0L0USC1"/>
<evidence type="ECO:0000313" key="1">
    <source>
        <dbReference type="EMBL" id="KNE89644.1"/>
    </source>
</evidence>
<evidence type="ECO:0000313" key="2">
    <source>
        <dbReference type="Proteomes" id="UP000054564"/>
    </source>
</evidence>
<sequence length="276" mass="31845">MCHCIKAEILAELMNAFQESKELIQQLDLSASKHNFATDKARTSKNIIHYLASSRQGILAATKWMKGTELDLVQLHWSKEIQGFNNTLNTLMSLISCSTRETQPAQLNDESRDQMNSKPALKLAHLCIPIMKLVRLLFKKLTTRGMNMNPFPTYTHMSSFNLDYFSDSAGRIGSDLEEFIKLLKNADLDIGIEGDIHPVESEHFIAVTSRLDHRLKNYLFFVLLYLVPIIPQSSYDFPVRDYYKDWFVLWNNSFNVAVRDFDKAAEFFDEDDQFQA</sequence>
<reference evidence="2" key="1">
    <citation type="submission" date="2014-03" db="EMBL/GenBank/DDBJ databases">
        <title>The Genome Sequence of Puccinia striiformis f. sp. tritici PST-78.</title>
        <authorList>
            <consortium name="The Broad Institute Genome Sequencing Platform"/>
            <person name="Cuomo C."/>
            <person name="Hulbert S."/>
            <person name="Chen X."/>
            <person name="Walker B."/>
            <person name="Young S.K."/>
            <person name="Zeng Q."/>
            <person name="Gargeya S."/>
            <person name="Fitzgerald M."/>
            <person name="Haas B."/>
            <person name="Abouelleil A."/>
            <person name="Alvarado L."/>
            <person name="Arachchi H.M."/>
            <person name="Berlin A.M."/>
            <person name="Chapman S.B."/>
            <person name="Goldberg J."/>
            <person name="Griggs A."/>
            <person name="Gujja S."/>
            <person name="Hansen M."/>
            <person name="Howarth C."/>
            <person name="Imamovic A."/>
            <person name="Larimer J."/>
            <person name="McCowan C."/>
            <person name="Montmayeur A."/>
            <person name="Murphy C."/>
            <person name="Neiman D."/>
            <person name="Pearson M."/>
            <person name="Priest M."/>
            <person name="Roberts A."/>
            <person name="Saif S."/>
            <person name="Shea T."/>
            <person name="Sisk P."/>
            <person name="Sykes S."/>
            <person name="Wortman J."/>
            <person name="Nusbaum C."/>
            <person name="Birren B."/>
        </authorList>
    </citation>
    <scope>NUCLEOTIDE SEQUENCE [LARGE SCALE GENOMIC DNA]</scope>
    <source>
        <strain evidence="2">race PST-78</strain>
    </source>
</reference>
<proteinExistence type="predicted"/>